<dbReference type="AlphaFoldDB" id="W0PFL4"/>
<dbReference type="EMBL" id="CP003915">
    <property type="protein sequence ID" value="AHG65794.1"/>
    <property type="molecule type" value="Genomic_DNA"/>
</dbReference>
<dbReference type="InterPro" id="IPR046532">
    <property type="entry name" value="DUF6597"/>
</dbReference>
<dbReference type="OrthoDB" id="9809338at2"/>
<keyword evidence="1" id="KW-0805">Transcription regulation</keyword>
<dbReference type="PANTHER" id="PTHR46796">
    <property type="entry name" value="HTH-TYPE TRANSCRIPTIONAL ACTIVATOR RHAS-RELATED"/>
    <property type="match status" value="1"/>
</dbReference>
<name>W0PFL4_ADVMD</name>
<evidence type="ECO:0000313" key="5">
    <source>
        <dbReference type="EMBL" id="AHG65794.1"/>
    </source>
</evidence>
<dbReference type="SMART" id="SM00342">
    <property type="entry name" value="HTH_ARAC"/>
    <property type="match status" value="1"/>
</dbReference>
<dbReference type="GO" id="GO:0043565">
    <property type="term" value="F:sequence-specific DNA binding"/>
    <property type="evidence" value="ECO:0007669"/>
    <property type="project" value="InterPro"/>
</dbReference>
<evidence type="ECO:0000256" key="2">
    <source>
        <dbReference type="ARBA" id="ARBA00023125"/>
    </source>
</evidence>
<feature type="domain" description="HTH araC/xylS-type" evidence="4">
    <location>
        <begin position="155"/>
        <end position="245"/>
    </location>
</feature>
<dbReference type="Proteomes" id="UP000019095">
    <property type="component" value="Chromosome"/>
</dbReference>
<dbReference type="Gene3D" id="1.10.10.60">
    <property type="entry name" value="Homeodomain-like"/>
    <property type="match status" value="1"/>
</dbReference>
<dbReference type="eggNOG" id="COG2207">
    <property type="taxonomic scope" value="Bacteria"/>
</dbReference>
<proteinExistence type="predicted"/>
<dbReference type="InterPro" id="IPR009057">
    <property type="entry name" value="Homeodomain-like_sf"/>
</dbReference>
<evidence type="ECO:0000256" key="1">
    <source>
        <dbReference type="ARBA" id="ARBA00023015"/>
    </source>
</evidence>
<evidence type="ECO:0000259" key="4">
    <source>
        <dbReference type="PROSITE" id="PS01124"/>
    </source>
</evidence>
<dbReference type="KEGG" id="amim:MIM_c37370"/>
<keyword evidence="6" id="KW-1185">Reference proteome</keyword>
<gene>
    <name evidence="5" type="ORF">MIM_c37370</name>
</gene>
<keyword evidence="3" id="KW-0804">Transcription</keyword>
<reference evidence="5 6" key="1">
    <citation type="journal article" date="2014" name="Microbiology">
        <title>Unravelling the complete genome sequence of Advenella mimigardefordensis strain DPN7T and novel insights in the catabolism of the xenobiotic polythioester precursor 3,3'-dithiodipropionate.</title>
        <authorList>
            <person name="Wubbeler J.H."/>
            <person name="Hiessl S."/>
            <person name="Schuldes J."/>
            <person name="Thurmer A."/>
            <person name="Daniel R."/>
            <person name="Steinbuchel A."/>
        </authorList>
    </citation>
    <scope>NUCLEOTIDE SEQUENCE [LARGE SCALE GENOMIC DNA]</scope>
    <source>
        <strain evidence="6">DSM 17166 / LMG 22922 / DPN7</strain>
    </source>
</reference>
<dbReference type="SUPFAM" id="SSF46689">
    <property type="entry name" value="Homeodomain-like"/>
    <property type="match status" value="1"/>
</dbReference>
<dbReference type="Pfam" id="PF20240">
    <property type="entry name" value="DUF6597"/>
    <property type="match status" value="1"/>
</dbReference>
<accession>W0PFL4</accession>
<sequence length="250" mass="28991">MHTPTQPGIPRFLQDGVFYQEHRPDPAFREQIYCLWQLHTRYTLPGNCHYLVVPDACIDLVFDLSEHIAPHVLVMTPGIQALELNLGKHFRYCGIRLYPGVWRDSQHIIAQSQSFSTLGGVNLRSVMHQLATSSATAQQQQLQHFVQQLTTQGIVNERAWMHQLLAQADRLTSVDDLVRLSGYSRRHLQRLFPEKTGFSAHDFLKILRFQQVLATQRIDAYTDQSHYIREFKRITGITPVVFQQQYPQQQ</sequence>
<dbReference type="PROSITE" id="PS01124">
    <property type="entry name" value="HTH_ARAC_FAMILY_2"/>
    <property type="match status" value="1"/>
</dbReference>
<protein>
    <submittedName>
        <fullName evidence="5">Transcriptional regulator, AraC family</fullName>
    </submittedName>
</protein>
<organism evidence="5 6">
    <name type="scientific">Advenella mimigardefordensis (strain DSM 17166 / LMG 22922 / DPN7)</name>
    <dbReference type="NCBI Taxonomy" id="1247726"/>
    <lineage>
        <taxon>Bacteria</taxon>
        <taxon>Pseudomonadati</taxon>
        <taxon>Pseudomonadota</taxon>
        <taxon>Betaproteobacteria</taxon>
        <taxon>Burkholderiales</taxon>
        <taxon>Alcaligenaceae</taxon>
    </lineage>
</organism>
<dbReference type="RefSeq" id="WP_052342348.1">
    <property type="nucleotide sequence ID" value="NZ_CP003915.1"/>
</dbReference>
<dbReference type="InterPro" id="IPR018060">
    <property type="entry name" value="HTH_AraC"/>
</dbReference>
<dbReference type="HOGENOM" id="CLU_066193_4_0_4"/>
<keyword evidence="2" id="KW-0238">DNA-binding</keyword>
<dbReference type="PANTHER" id="PTHR46796:SF13">
    <property type="entry name" value="HTH-TYPE TRANSCRIPTIONAL ACTIVATOR RHAS"/>
    <property type="match status" value="1"/>
</dbReference>
<dbReference type="GO" id="GO:0003700">
    <property type="term" value="F:DNA-binding transcription factor activity"/>
    <property type="evidence" value="ECO:0007669"/>
    <property type="project" value="InterPro"/>
</dbReference>
<evidence type="ECO:0000313" key="6">
    <source>
        <dbReference type="Proteomes" id="UP000019095"/>
    </source>
</evidence>
<dbReference type="InterPro" id="IPR050204">
    <property type="entry name" value="AraC_XylS_family_regulators"/>
</dbReference>
<dbReference type="STRING" id="1247726.MIM_c37370"/>
<dbReference type="PATRIC" id="fig|1247726.3.peg.4128"/>
<evidence type="ECO:0000256" key="3">
    <source>
        <dbReference type="ARBA" id="ARBA00023163"/>
    </source>
</evidence>